<comment type="similarity">
    <text evidence="2">Belongs to the DedA family.</text>
</comment>
<feature type="transmembrane region" description="Helical" evidence="7">
    <location>
        <begin position="46"/>
        <end position="75"/>
    </location>
</feature>
<protein>
    <submittedName>
        <fullName evidence="9">DedA family protein</fullName>
    </submittedName>
</protein>
<keyword evidence="4 7" id="KW-0812">Transmembrane</keyword>
<evidence type="ECO:0000313" key="9">
    <source>
        <dbReference type="EMBL" id="QQB16097.1"/>
    </source>
</evidence>
<evidence type="ECO:0000256" key="1">
    <source>
        <dbReference type="ARBA" id="ARBA00004651"/>
    </source>
</evidence>
<evidence type="ECO:0000256" key="2">
    <source>
        <dbReference type="ARBA" id="ARBA00010792"/>
    </source>
</evidence>
<feature type="transmembrane region" description="Helical" evidence="7">
    <location>
        <begin position="138"/>
        <end position="163"/>
    </location>
</feature>
<dbReference type="GO" id="GO:0005886">
    <property type="term" value="C:plasma membrane"/>
    <property type="evidence" value="ECO:0007669"/>
    <property type="project" value="UniProtKB-SubCell"/>
</dbReference>
<dbReference type="PANTHER" id="PTHR42709:SF6">
    <property type="entry name" value="UNDECAPRENYL PHOSPHATE TRANSPORTER A"/>
    <property type="match status" value="1"/>
</dbReference>
<dbReference type="InterPro" id="IPR051311">
    <property type="entry name" value="DedA_domain"/>
</dbReference>
<sequence length="241" mass="24915">MDFALDLIQQTLTSPWLYLLIAVVAALDSLVPIVPSETVVITAAAYAVTGSPAAVGIIAAAAVGALLGDLAAHLVGRGGSRATDRWVRSARLRRLLASTAEMFAVRGGAMLVAGRFIPGGRTATTIASGMLRYSLPRFLAVDFLGALAWAVYSTGIGLLGGAVFADQPLWGVVLGVGIALTLTGLAEVARRLRAKRRAAVAGPEVPVPAAAPVVPRECDPTAERALLMRSGRTRLLAAARE</sequence>
<feature type="transmembrane region" description="Helical" evidence="7">
    <location>
        <begin position="169"/>
        <end position="189"/>
    </location>
</feature>
<evidence type="ECO:0000256" key="5">
    <source>
        <dbReference type="ARBA" id="ARBA00022989"/>
    </source>
</evidence>
<evidence type="ECO:0000256" key="7">
    <source>
        <dbReference type="SAM" id="Phobius"/>
    </source>
</evidence>
<evidence type="ECO:0000313" key="10">
    <source>
        <dbReference type="Proteomes" id="UP000595374"/>
    </source>
</evidence>
<feature type="domain" description="VTT" evidence="8">
    <location>
        <begin position="34"/>
        <end position="157"/>
    </location>
</feature>
<dbReference type="InterPro" id="IPR032816">
    <property type="entry name" value="VTT_dom"/>
</dbReference>
<dbReference type="EMBL" id="CP065989">
    <property type="protein sequence ID" value="QQB16097.1"/>
    <property type="molecule type" value="Genomic_DNA"/>
</dbReference>
<gene>
    <name evidence="9" type="ORF">I6H47_10450</name>
</gene>
<dbReference type="Pfam" id="PF09335">
    <property type="entry name" value="VTT_dom"/>
    <property type="match status" value="1"/>
</dbReference>
<reference evidence="9 10" key="1">
    <citation type="submission" date="2020-12" db="EMBL/GenBank/DDBJ databases">
        <title>FDA dAtabase for Regulatory Grade micrObial Sequences (FDA-ARGOS): Supporting development and validation of Infectious Disease Dx tests.</title>
        <authorList>
            <person name="Sproer C."/>
            <person name="Gronow S."/>
            <person name="Severitt S."/>
            <person name="Schroder I."/>
            <person name="Tallon L."/>
            <person name="Sadzewicz L."/>
            <person name="Zhao X."/>
            <person name="Boylan J."/>
            <person name="Ott S."/>
            <person name="Bowen H."/>
            <person name="Vavikolanu K."/>
            <person name="Mehta A."/>
            <person name="Aluvathingal J."/>
            <person name="Nadendla S."/>
            <person name="Lowell S."/>
            <person name="Myers T."/>
            <person name="Yan Y."/>
            <person name="Sichtig H."/>
        </authorList>
    </citation>
    <scope>NUCLEOTIDE SEQUENCE [LARGE SCALE GENOMIC DNA]</scope>
    <source>
        <strain evidence="9 10">FDAARGOS_990</strain>
    </source>
</reference>
<name>A0A7T4A2F6_9MICO</name>
<organism evidence="9 10">
    <name type="scientific">Brevibacterium casei</name>
    <dbReference type="NCBI Taxonomy" id="33889"/>
    <lineage>
        <taxon>Bacteria</taxon>
        <taxon>Bacillati</taxon>
        <taxon>Actinomycetota</taxon>
        <taxon>Actinomycetes</taxon>
        <taxon>Micrococcales</taxon>
        <taxon>Brevibacteriaceae</taxon>
        <taxon>Brevibacterium</taxon>
    </lineage>
</organism>
<evidence type="ECO:0000256" key="6">
    <source>
        <dbReference type="ARBA" id="ARBA00023136"/>
    </source>
</evidence>
<keyword evidence="6 7" id="KW-0472">Membrane</keyword>
<proteinExistence type="inferred from homology"/>
<evidence type="ECO:0000256" key="3">
    <source>
        <dbReference type="ARBA" id="ARBA00022475"/>
    </source>
</evidence>
<dbReference type="AlphaFoldDB" id="A0A7T4A2F6"/>
<accession>A0A7T4A2F6</accession>
<evidence type="ECO:0000256" key="4">
    <source>
        <dbReference type="ARBA" id="ARBA00022692"/>
    </source>
</evidence>
<keyword evidence="3" id="KW-1003">Cell membrane</keyword>
<comment type="subcellular location">
    <subcellularLocation>
        <location evidence="1">Cell membrane</location>
        <topology evidence="1">Multi-pass membrane protein</topology>
    </subcellularLocation>
</comment>
<dbReference type="PANTHER" id="PTHR42709">
    <property type="entry name" value="ALKALINE PHOSPHATASE LIKE PROTEIN"/>
    <property type="match status" value="1"/>
</dbReference>
<dbReference type="Proteomes" id="UP000595374">
    <property type="component" value="Chromosome"/>
</dbReference>
<feature type="transmembrane region" description="Helical" evidence="7">
    <location>
        <begin position="16"/>
        <end position="34"/>
    </location>
</feature>
<evidence type="ECO:0000259" key="8">
    <source>
        <dbReference type="Pfam" id="PF09335"/>
    </source>
</evidence>
<keyword evidence="5 7" id="KW-1133">Transmembrane helix</keyword>